<dbReference type="InterPro" id="IPR040442">
    <property type="entry name" value="Pyrv_kinase-like_dom_sf"/>
</dbReference>
<dbReference type="GO" id="GO:0016832">
    <property type="term" value="F:aldehyde-lyase activity"/>
    <property type="evidence" value="ECO:0007669"/>
    <property type="project" value="TreeGrafter"/>
</dbReference>
<proteinExistence type="inferred from homology"/>
<keyword evidence="2" id="KW-0479">Metal-binding</keyword>
<organism evidence="5 6">
    <name type="scientific">Denitrobaculum tricleocarpae</name>
    <dbReference type="NCBI Taxonomy" id="2591009"/>
    <lineage>
        <taxon>Bacteria</taxon>
        <taxon>Pseudomonadati</taxon>
        <taxon>Pseudomonadota</taxon>
        <taxon>Alphaproteobacteria</taxon>
        <taxon>Rhodospirillales</taxon>
        <taxon>Rhodospirillaceae</taxon>
        <taxon>Denitrobaculum</taxon>
    </lineage>
</organism>
<accession>A0A545TPE3</accession>
<dbReference type="GO" id="GO:0005737">
    <property type="term" value="C:cytoplasm"/>
    <property type="evidence" value="ECO:0007669"/>
    <property type="project" value="TreeGrafter"/>
</dbReference>
<feature type="domain" description="HpcH/HpaI aldolase/citrate lyase" evidence="4">
    <location>
        <begin position="15"/>
        <end position="241"/>
    </location>
</feature>
<protein>
    <submittedName>
        <fullName evidence="5">2,4-dihydroxyhept-2-ene-1,7-dioic acid aldolase</fullName>
    </submittedName>
</protein>
<dbReference type="InterPro" id="IPR050251">
    <property type="entry name" value="HpcH-HpaI_aldolase"/>
</dbReference>
<dbReference type="InterPro" id="IPR005000">
    <property type="entry name" value="Aldolase/citrate-lyase_domain"/>
</dbReference>
<name>A0A545TPE3_9PROT</name>
<evidence type="ECO:0000259" key="4">
    <source>
        <dbReference type="Pfam" id="PF03328"/>
    </source>
</evidence>
<evidence type="ECO:0000256" key="3">
    <source>
        <dbReference type="ARBA" id="ARBA00023239"/>
    </source>
</evidence>
<dbReference type="GO" id="GO:0046872">
    <property type="term" value="F:metal ion binding"/>
    <property type="evidence" value="ECO:0007669"/>
    <property type="project" value="UniProtKB-KW"/>
</dbReference>
<dbReference type="RefSeq" id="WP_142897313.1">
    <property type="nucleotide sequence ID" value="NZ_ML660056.1"/>
</dbReference>
<dbReference type="Gene3D" id="3.20.20.60">
    <property type="entry name" value="Phosphoenolpyruvate-binding domains"/>
    <property type="match status" value="1"/>
</dbReference>
<dbReference type="SUPFAM" id="SSF51621">
    <property type="entry name" value="Phosphoenolpyruvate/pyruvate domain"/>
    <property type="match status" value="1"/>
</dbReference>
<dbReference type="Pfam" id="PF03328">
    <property type="entry name" value="HpcH_HpaI"/>
    <property type="match status" value="1"/>
</dbReference>
<comment type="similarity">
    <text evidence="1">Belongs to the HpcH/HpaI aldolase family.</text>
</comment>
<evidence type="ECO:0000313" key="6">
    <source>
        <dbReference type="Proteomes" id="UP000315252"/>
    </source>
</evidence>
<keyword evidence="3" id="KW-0456">Lyase</keyword>
<evidence type="ECO:0000256" key="1">
    <source>
        <dbReference type="ARBA" id="ARBA00005568"/>
    </source>
</evidence>
<dbReference type="InterPro" id="IPR015813">
    <property type="entry name" value="Pyrv/PenolPyrv_kinase-like_dom"/>
</dbReference>
<keyword evidence="6" id="KW-1185">Reference proteome</keyword>
<dbReference type="Proteomes" id="UP000315252">
    <property type="component" value="Unassembled WGS sequence"/>
</dbReference>
<dbReference type="AlphaFoldDB" id="A0A545TPE3"/>
<reference evidence="5 6" key="1">
    <citation type="submission" date="2019-06" db="EMBL/GenBank/DDBJ databases">
        <title>Whole genome sequence for Rhodospirillaceae sp. R148.</title>
        <authorList>
            <person name="Wang G."/>
        </authorList>
    </citation>
    <scope>NUCLEOTIDE SEQUENCE [LARGE SCALE GENOMIC DNA]</scope>
    <source>
        <strain evidence="5 6">R148</strain>
    </source>
</reference>
<comment type="caution">
    <text evidence="5">The sequence shown here is derived from an EMBL/GenBank/DDBJ whole genome shotgun (WGS) entry which is preliminary data.</text>
</comment>
<dbReference type="OrthoDB" id="9802624at2"/>
<evidence type="ECO:0000256" key="2">
    <source>
        <dbReference type="ARBA" id="ARBA00022723"/>
    </source>
</evidence>
<dbReference type="EMBL" id="VHSH01000005">
    <property type="protein sequence ID" value="TQV79089.1"/>
    <property type="molecule type" value="Genomic_DNA"/>
</dbReference>
<gene>
    <name evidence="5" type="ORF">FKG95_15565</name>
</gene>
<dbReference type="PANTHER" id="PTHR30502:SF0">
    <property type="entry name" value="PHOSPHOENOLPYRUVATE CARBOXYLASE FAMILY PROTEIN"/>
    <property type="match status" value="1"/>
</dbReference>
<dbReference type="PANTHER" id="PTHR30502">
    <property type="entry name" value="2-KETO-3-DEOXY-L-RHAMNONATE ALDOLASE"/>
    <property type="match status" value="1"/>
</dbReference>
<evidence type="ECO:0000313" key="5">
    <source>
        <dbReference type="EMBL" id="TQV79089.1"/>
    </source>
</evidence>
<sequence>MTGLKSDIETGAPLFGCWIELYSAFATEVVVQAGYDFLLVDLEHGPGSVMDAALQLQVAAGSGCHGICRVPKNDDSWIKRVLDVGFDGVMIPAVDSVEDARRAVASCRYPPAGKRGMAAAIVRAARYGRDCWDYVEAANRDVVVICQIESAQAVEAVEEIARVEGVDMLFVGPADLSSDMGYVGEVDHPEVMKAITRVEQAAKAAGKLLGAIPTPGRSTQELREAGYDIIVPGADTILLRDAADAQVASLKSGTSS</sequence>